<dbReference type="InterPro" id="IPR024936">
    <property type="entry name" value="Cyclophilin-type_PPIase"/>
</dbReference>
<dbReference type="PANTHER" id="PTHR45625:SF4">
    <property type="entry name" value="PEPTIDYLPROLYL ISOMERASE DOMAIN AND WD REPEAT-CONTAINING PROTEIN 1"/>
    <property type="match status" value="1"/>
</dbReference>
<keyword evidence="3 5" id="KW-0697">Rotamase</keyword>
<evidence type="ECO:0000259" key="6">
    <source>
        <dbReference type="PROSITE" id="PS50072"/>
    </source>
</evidence>
<dbReference type="SUPFAM" id="SSF50891">
    <property type="entry name" value="Cyclophilin-like"/>
    <property type="match status" value="1"/>
</dbReference>
<comment type="function">
    <text evidence="1 5">PPIases accelerate the folding of proteins. It catalyzes the cis-trans isomerization of proline imidic peptide bonds in oligopeptides.</text>
</comment>
<evidence type="ECO:0000256" key="4">
    <source>
        <dbReference type="ARBA" id="ARBA00023235"/>
    </source>
</evidence>
<sequence length="171" mass="18191">MATIKTAKGDISLELYPKAAPHTVDNFIKLAESGFYNGITFHRVVPGFVIQAGDPYSKTGDSRVGTGGPGYAFDDEINPKAQGLTDGEIKTLEARGYKFDFNLPSLPVTVGVSAMANAGPNTNGSQFFIVTDKDQPALNGQYTVFGKVTAGLDVVKKITQGDAIETIRVTK</sequence>
<dbReference type="GO" id="GO:0003755">
    <property type="term" value="F:peptidyl-prolyl cis-trans isomerase activity"/>
    <property type="evidence" value="ECO:0007669"/>
    <property type="project" value="UniProtKB-UniRule"/>
</dbReference>
<protein>
    <recommendedName>
        <fullName evidence="5">Peptidyl-prolyl cis-trans isomerase</fullName>
        <shortName evidence="5">PPIase</shortName>
        <ecNumber evidence="5">5.2.1.8</ecNumber>
    </recommendedName>
</protein>
<evidence type="ECO:0000256" key="1">
    <source>
        <dbReference type="ARBA" id="ARBA00002388"/>
    </source>
</evidence>
<comment type="catalytic activity">
    <reaction evidence="5">
        <text>[protein]-peptidylproline (omega=180) = [protein]-peptidylproline (omega=0)</text>
        <dbReference type="Rhea" id="RHEA:16237"/>
        <dbReference type="Rhea" id="RHEA-COMP:10747"/>
        <dbReference type="Rhea" id="RHEA-COMP:10748"/>
        <dbReference type="ChEBI" id="CHEBI:83833"/>
        <dbReference type="ChEBI" id="CHEBI:83834"/>
        <dbReference type="EC" id="5.2.1.8"/>
    </reaction>
</comment>
<evidence type="ECO:0000256" key="5">
    <source>
        <dbReference type="RuleBase" id="RU363019"/>
    </source>
</evidence>
<dbReference type="PROSITE" id="PS50072">
    <property type="entry name" value="CSA_PPIASE_2"/>
    <property type="match status" value="1"/>
</dbReference>
<comment type="caution">
    <text evidence="7">The sequence shown here is derived from an EMBL/GenBank/DDBJ whole genome shotgun (WGS) entry which is preliminary data.</text>
</comment>
<evidence type="ECO:0000256" key="2">
    <source>
        <dbReference type="ARBA" id="ARBA00007365"/>
    </source>
</evidence>
<dbReference type="PIRSF" id="PIRSF001467">
    <property type="entry name" value="Peptidylpro_ismrse"/>
    <property type="match status" value="1"/>
</dbReference>
<evidence type="ECO:0000313" key="7">
    <source>
        <dbReference type="EMBL" id="MBI3627249.1"/>
    </source>
</evidence>
<keyword evidence="4 5" id="KW-0413">Isomerase</keyword>
<dbReference type="Gene3D" id="2.40.100.10">
    <property type="entry name" value="Cyclophilin-like"/>
    <property type="match status" value="1"/>
</dbReference>
<dbReference type="EMBL" id="JACQCQ010000002">
    <property type="protein sequence ID" value="MBI3627249.1"/>
    <property type="molecule type" value="Genomic_DNA"/>
</dbReference>
<evidence type="ECO:0000256" key="3">
    <source>
        <dbReference type="ARBA" id="ARBA00023110"/>
    </source>
</evidence>
<dbReference type="InterPro" id="IPR002130">
    <property type="entry name" value="Cyclophilin-type_PPIase_dom"/>
</dbReference>
<name>A0A9D6QRQ6_9BACT</name>
<dbReference type="CDD" id="cd00317">
    <property type="entry name" value="cyclophilin"/>
    <property type="match status" value="1"/>
</dbReference>
<gene>
    <name evidence="7" type="ORF">HY220_00655</name>
</gene>
<dbReference type="EC" id="5.2.1.8" evidence="5"/>
<proteinExistence type="inferred from homology"/>
<reference evidence="7" key="1">
    <citation type="submission" date="2020-07" db="EMBL/GenBank/DDBJ databases">
        <title>Huge and variable diversity of episymbiotic CPR bacteria and DPANN archaea in groundwater ecosystems.</title>
        <authorList>
            <person name="He C.Y."/>
            <person name="Keren R."/>
            <person name="Whittaker M."/>
            <person name="Farag I.F."/>
            <person name="Doudna J."/>
            <person name="Cate J.H.D."/>
            <person name="Banfield J.F."/>
        </authorList>
    </citation>
    <scope>NUCLEOTIDE SEQUENCE</scope>
    <source>
        <strain evidence="7">NC_groundwater_972_Pr1_S-0.2um_49_27</strain>
    </source>
</reference>
<dbReference type="InterPro" id="IPR044666">
    <property type="entry name" value="Cyclophilin_A-like"/>
</dbReference>
<dbReference type="AlphaFoldDB" id="A0A9D6QRQ6"/>
<accession>A0A9D6QRQ6</accession>
<dbReference type="PANTHER" id="PTHR45625">
    <property type="entry name" value="PEPTIDYL-PROLYL CIS-TRANS ISOMERASE-RELATED"/>
    <property type="match status" value="1"/>
</dbReference>
<organism evidence="7 8">
    <name type="scientific">Candidatus Sungiibacteriota bacterium</name>
    <dbReference type="NCBI Taxonomy" id="2750080"/>
    <lineage>
        <taxon>Bacteria</taxon>
        <taxon>Candidatus Sungiibacteriota</taxon>
    </lineage>
</organism>
<feature type="domain" description="PPIase cyclophilin-type" evidence="6">
    <location>
        <begin position="1"/>
        <end position="171"/>
    </location>
</feature>
<dbReference type="Proteomes" id="UP000808388">
    <property type="component" value="Unassembled WGS sequence"/>
</dbReference>
<evidence type="ECO:0000313" key="8">
    <source>
        <dbReference type="Proteomes" id="UP000808388"/>
    </source>
</evidence>
<dbReference type="InterPro" id="IPR029000">
    <property type="entry name" value="Cyclophilin-like_dom_sf"/>
</dbReference>
<comment type="similarity">
    <text evidence="2 5">Belongs to the cyclophilin-type PPIase family.</text>
</comment>
<dbReference type="Pfam" id="PF00160">
    <property type="entry name" value="Pro_isomerase"/>
    <property type="match status" value="1"/>
</dbReference>
<dbReference type="PRINTS" id="PR00153">
    <property type="entry name" value="CSAPPISMRASE"/>
</dbReference>